<dbReference type="CDD" id="cd06195">
    <property type="entry name" value="FNR1"/>
    <property type="match status" value="1"/>
</dbReference>
<keyword evidence="6" id="KW-0285">Flavoprotein</keyword>
<comment type="catalytic activity">
    <reaction evidence="11">
        <text>2 reduced [2Fe-2S]-[ferredoxin] + NADP(+) + H(+) = 2 oxidized [2Fe-2S]-[ferredoxin] + NADPH</text>
        <dbReference type="Rhea" id="RHEA:20125"/>
        <dbReference type="Rhea" id="RHEA-COMP:10000"/>
        <dbReference type="Rhea" id="RHEA-COMP:10001"/>
        <dbReference type="ChEBI" id="CHEBI:15378"/>
        <dbReference type="ChEBI" id="CHEBI:33737"/>
        <dbReference type="ChEBI" id="CHEBI:33738"/>
        <dbReference type="ChEBI" id="CHEBI:57783"/>
        <dbReference type="ChEBI" id="CHEBI:58349"/>
        <dbReference type="EC" id="1.18.1.2"/>
    </reaction>
</comment>
<keyword evidence="7" id="KW-0547">Nucleotide-binding</keyword>
<evidence type="ECO:0000256" key="9">
    <source>
        <dbReference type="ARBA" id="ARBA00022857"/>
    </source>
</evidence>
<dbReference type="InterPro" id="IPR033892">
    <property type="entry name" value="FNR_bac"/>
</dbReference>
<dbReference type="InterPro" id="IPR017938">
    <property type="entry name" value="Riboflavin_synthase-like_b-brl"/>
</dbReference>
<dbReference type="InterPro" id="IPR008333">
    <property type="entry name" value="Cbr1-like_FAD-bd_dom"/>
</dbReference>
<comment type="subunit">
    <text evidence="3">Monomer.</text>
</comment>
<evidence type="ECO:0000256" key="5">
    <source>
        <dbReference type="ARBA" id="ARBA00013903"/>
    </source>
</evidence>
<dbReference type="KEGG" id="btrm:SAMEA390648703194"/>
<dbReference type="GO" id="GO:0000166">
    <property type="term" value="F:nucleotide binding"/>
    <property type="evidence" value="ECO:0007669"/>
    <property type="project" value="UniProtKB-KW"/>
</dbReference>
<proteinExistence type="inferred from homology"/>
<dbReference type="STRING" id="123899.SAMEA3906487_03194"/>
<keyword evidence="9" id="KW-0521">NADP</keyword>
<dbReference type="GO" id="GO:0034599">
    <property type="term" value="P:cellular response to oxidative stress"/>
    <property type="evidence" value="ECO:0007669"/>
    <property type="project" value="TreeGrafter"/>
</dbReference>
<evidence type="ECO:0000256" key="10">
    <source>
        <dbReference type="ARBA" id="ARBA00023002"/>
    </source>
</evidence>
<evidence type="ECO:0000256" key="6">
    <source>
        <dbReference type="ARBA" id="ARBA00022630"/>
    </source>
</evidence>
<dbReference type="Pfam" id="PF00175">
    <property type="entry name" value="NAD_binding_1"/>
    <property type="match status" value="1"/>
</dbReference>
<gene>
    <name evidence="13" type="primary">fpr_2</name>
    <name evidence="13" type="ORF">SAMEA3906487_03194</name>
</gene>
<evidence type="ECO:0000256" key="2">
    <source>
        <dbReference type="ARBA" id="ARBA00008312"/>
    </source>
</evidence>
<dbReference type="InterPro" id="IPR039261">
    <property type="entry name" value="FNR_nucleotide-bd"/>
</dbReference>
<dbReference type="PRINTS" id="PR00371">
    <property type="entry name" value="FPNCR"/>
</dbReference>
<evidence type="ECO:0000256" key="1">
    <source>
        <dbReference type="ARBA" id="ARBA00001974"/>
    </source>
</evidence>
<dbReference type="FunFam" id="3.40.50.80:FF:000002">
    <property type="entry name" value="Ferredoxin--NADP reductase"/>
    <property type="match status" value="1"/>
</dbReference>
<dbReference type="InterPro" id="IPR017927">
    <property type="entry name" value="FAD-bd_FR_type"/>
</dbReference>
<reference evidence="13 14" key="1">
    <citation type="submission" date="2016-04" db="EMBL/GenBank/DDBJ databases">
        <authorList>
            <consortium name="Pathogen Informatics"/>
        </authorList>
    </citation>
    <scope>NUCLEOTIDE SEQUENCE [LARGE SCALE GENOMIC DNA]</scope>
    <source>
        <strain evidence="13 14">H044680328</strain>
    </source>
</reference>
<dbReference type="InterPro" id="IPR001709">
    <property type="entry name" value="Flavoprot_Pyr_Nucl_cyt_Rdtase"/>
</dbReference>
<dbReference type="PRINTS" id="PR00410">
    <property type="entry name" value="PHEHYDRXLASE"/>
</dbReference>
<protein>
    <recommendedName>
        <fullName evidence="5">Ferredoxin--NADP reductase</fullName>
        <ecNumber evidence="4">1.18.1.2</ecNumber>
    </recommendedName>
</protein>
<comment type="similarity">
    <text evidence="2">Belongs to the ferredoxin--NADP reductase type 1 family.</text>
</comment>
<dbReference type="SUPFAM" id="SSF63380">
    <property type="entry name" value="Riboflavin synthase domain-like"/>
    <property type="match status" value="1"/>
</dbReference>
<evidence type="ECO:0000313" key="13">
    <source>
        <dbReference type="EMBL" id="SAI72449.1"/>
    </source>
</evidence>
<dbReference type="SUPFAM" id="SSF52343">
    <property type="entry name" value="Ferredoxin reductase-like, C-terminal NADP-linked domain"/>
    <property type="match status" value="1"/>
</dbReference>
<keyword evidence="8" id="KW-0274">FAD</keyword>
<dbReference type="PANTHER" id="PTHR47878:SF1">
    <property type="entry name" value="FLAVODOXIN_FERREDOXIN--NADP REDUCTASE"/>
    <property type="match status" value="1"/>
</dbReference>
<dbReference type="FunFam" id="2.40.30.10:FF:000018">
    <property type="entry name" value="Ferredoxin--NADP(+) reductase"/>
    <property type="match status" value="1"/>
</dbReference>
<dbReference type="GO" id="GO:0004324">
    <property type="term" value="F:ferredoxin-NADP+ reductase activity"/>
    <property type="evidence" value="ECO:0007669"/>
    <property type="project" value="UniProtKB-EC"/>
</dbReference>
<dbReference type="PROSITE" id="PS51384">
    <property type="entry name" value="FAD_FR"/>
    <property type="match status" value="1"/>
</dbReference>
<evidence type="ECO:0000256" key="3">
    <source>
        <dbReference type="ARBA" id="ARBA00011245"/>
    </source>
</evidence>
<dbReference type="Gene3D" id="2.40.30.10">
    <property type="entry name" value="Translation factors"/>
    <property type="match status" value="1"/>
</dbReference>
<dbReference type="InterPro" id="IPR051930">
    <property type="entry name" value="FNR_type-1"/>
</dbReference>
<evidence type="ECO:0000256" key="8">
    <source>
        <dbReference type="ARBA" id="ARBA00022827"/>
    </source>
</evidence>
<dbReference type="InterPro" id="IPR001433">
    <property type="entry name" value="OxRdtase_FAD/NAD-bd"/>
</dbReference>
<accession>A0A157KGQ0</accession>
<feature type="domain" description="FAD-binding FR-type" evidence="12">
    <location>
        <begin position="2"/>
        <end position="102"/>
    </location>
</feature>
<dbReference type="Pfam" id="PF00970">
    <property type="entry name" value="FAD_binding_6"/>
    <property type="match status" value="1"/>
</dbReference>
<dbReference type="OrthoDB" id="9784483at2"/>
<keyword evidence="10 13" id="KW-0560">Oxidoreductase</keyword>
<dbReference type="eggNOG" id="COG0543">
    <property type="taxonomic scope" value="Bacteria"/>
</dbReference>
<dbReference type="Proteomes" id="UP000076825">
    <property type="component" value="Chromosome 1"/>
</dbReference>
<dbReference type="EMBL" id="LT546645">
    <property type="protein sequence ID" value="SAI72449.1"/>
    <property type="molecule type" value="Genomic_DNA"/>
</dbReference>
<comment type="cofactor">
    <cofactor evidence="1">
        <name>FAD</name>
        <dbReference type="ChEBI" id="CHEBI:57692"/>
    </cofactor>
</comment>
<dbReference type="GO" id="GO:0042167">
    <property type="term" value="P:heme catabolic process"/>
    <property type="evidence" value="ECO:0007669"/>
    <property type="project" value="TreeGrafter"/>
</dbReference>
<dbReference type="GeneID" id="56589565"/>
<dbReference type="PATRIC" id="fig|123899.6.peg.3189"/>
<organism evidence="13 14">
    <name type="scientific">Bordetella trematum</name>
    <dbReference type="NCBI Taxonomy" id="123899"/>
    <lineage>
        <taxon>Bacteria</taxon>
        <taxon>Pseudomonadati</taxon>
        <taxon>Pseudomonadota</taxon>
        <taxon>Betaproteobacteria</taxon>
        <taxon>Burkholderiales</taxon>
        <taxon>Alcaligenaceae</taxon>
        <taxon>Bordetella</taxon>
    </lineage>
</organism>
<name>A0A157KGQ0_9BORD</name>
<dbReference type="EC" id="1.18.1.2" evidence="4"/>
<dbReference type="Gene3D" id="3.40.50.80">
    <property type="entry name" value="Nucleotide-binding domain of ferredoxin-NADP reductase (FNR) module"/>
    <property type="match status" value="1"/>
</dbReference>
<evidence type="ECO:0000256" key="4">
    <source>
        <dbReference type="ARBA" id="ARBA00013223"/>
    </source>
</evidence>
<dbReference type="RefSeq" id="WP_025516315.1">
    <property type="nucleotide sequence ID" value="NZ_CP016340.1"/>
</dbReference>
<evidence type="ECO:0000259" key="12">
    <source>
        <dbReference type="PROSITE" id="PS51384"/>
    </source>
</evidence>
<evidence type="ECO:0000256" key="11">
    <source>
        <dbReference type="ARBA" id="ARBA00047776"/>
    </source>
</evidence>
<dbReference type="AlphaFoldDB" id="A0A157KGQ0"/>
<dbReference type="PANTHER" id="PTHR47878">
    <property type="entry name" value="OXIDOREDUCTASE FAD/NAD(P)-BINDING DOMAIN PROTEIN"/>
    <property type="match status" value="1"/>
</dbReference>
<evidence type="ECO:0000313" key="14">
    <source>
        <dbReference type="Proteomes" id="UP000076825"/>
    </source>
</evidence>
<evidence type="ECO:0000256" key="7">
    <source>
        <dbReference type="ARBA" id="ARBA00022741"/>
    </source>
</evidence>
<keyword evidence="14" id="KW-1185">Reference proteome</keyword>
<sequence length="258" mass="29163">MAAFNTERVLSVHHWNDTLFSFTTTRDSALRFHNGHFVMIGLEVEGKPLMRAYSIASANYEENLEFLSIKVQDGPLTSRLQHLKEGDNILVSRKPVGTLVVDDLRPGKHLYLFATGTGLAPFMSIIKDPEVYERFDKVVLLHGVRFVSELAYADYIERELPENEFFGDMLRGKLIYYPTVTREPFRNQGRLTELVESGKLFEDIGLPPLDPATDRAMICGSPHMLADIRAMLDARGFEVSPGVGEAGDYVYERAFVDK</sequence>